<keyword evidence="1" id="KW-0479">Metal-binding</keyword>
<dbReference type="InterPro" id="IPR020835">
    <property type="entry name" value="Catalase_sf"/>
</dbReference>
<dbReference type="SUPFAM" id="SSF56634">
    <property type="entry name" value="Heme-dependent catalase-like"/>
    <property type="match status" value="1"/>
</dbReference>
<dbReference type="RefSeq" id="WP_096436194.1">
    <property type="nucleotide sequence ID" value="NZ_AP018164.1"/>
</dbReference>
<dbReference type="CDD" id="cd08153">
    <property type="entry name" value="srpA_like"/>
    <property type="match status" value="1"/>
</dbReference>
<dbReference type="GO" id="GO:0042744">
    <property type="term" value="P:hydrogen peroxide catabolic process"/>
    <property type="evidence" value="ECO:0007669"/>
    <property type="project" value="TreeGrafter"/>
</dbReference>
<dbReference type="PANTHER" id="PTHR11465">
    <property type="entry name" value="CATALASE"/>
    <property type="match status" value="1"/>
</dbReference>
<comment type="cofactor">
    <cofactor evidence="1">
        <name>heme</name>
        <dbReference type="ChEBI" id="CHEBI:30413"/>
    </cofactor>
</comment>
<name>A0A1Z4EBF7_9MYCO</name>
<dbReference type="InterPro" id="IPR018028">
    <property type="entry name" value="Catalase"/>
</dbReference>
<evidence type="ECO:0000256" key="1">
    <source>
        <dbReference type="PIRNR" id="PIRNR000296"/>
    </source>
</evidence>
<reference evidence="3" key="1">
    <citation type="submission" date="2017-06" db="EMBL/GenBank/DDBJ databases">
        <title>Complete Genome Sequence of Mycobacterium shigaense.</title>
        <authorList>
            <person name="Fukano H."/>
            <person name="Yoshida M."/>
            <person name="Kazumi Y."/>
            <person name="Ogura Y."/>
            <person name="Mitarai S."/>
            <person name="Hayashi T."/>
            <person name="Hoshino Y."/>
        </authorList>
    </citation>
    <scope>NUCLEOTIDE SEQUENCE [LARGE SCALE GENOMIC DNA]</scope>
    <source>
        <strain evidence="3">UN-152</strain>
    </source>
</reference>
<dbReference type="Gene3D" id="2.40.180.10">
    <property type="entry name" value="Catalase core domain"/>
    <property type="match status" value="1"/>
</dbReference>
<dbReference type="EC" id="1.11.1.-" evidence="1"/>
<dbReference type="InterPro" id="IPR024168">
    <property type="entry name" value="Catalase_SrpA-type_pred"/>
</dbReference>
<evidence type="ECO:0000313" key="2">
    <source>
        <dbReference type="EMBL" id="BAX90291.1"/>
    </source>
</evidence>
<accession>A0A1Z4EBF7</accession>
<proteinExistence type="inferred from homology"/>
<evidence type="ECO:0000313" key="3">
    <source>
        <dbReference type="Proteomes" id="UP000217736"/>
    </source>
</evidence>
<dbReference type="GO" id="GO:0042542">
    <property type="term" value="P:response to hydrogen peroxide"/>
    <property type="evidence" value="ECO:0007669"/>
    <property type="project" value="TreeGrafter"/>
</dbReference>
<dbReference type="EMBL" id="AP018164">
    <property type="protein sequence ID" value="BAX90291.1"/>
    <property type="molecule type" value="Genomic_DNA"/>
</dbReference>
<gene>
    <name evidence="2" type="ORF">MSG_00124</name>
</gene>
<dbReference type="AlphaFoldDB" id="A0A1Z4EBF7"/>
<comment type="function">
    <text evidence="1">Has an organic peroxide-dependent peroxidase activity.</text>
</comment>
<dbReference type="KEGG" id="mshg:MSG_00124"/>
<keyword evidence="3" id="KW-1185">Reference proteome</keyword>
<dbReference type="SMART" id="SM01060">
    <property type="entry name" value="Catalase"/>
    <property type="match status" value="1"/>
</dbReference>
<dbReference type="PRINTS" id="PR00067">
    <property type="entry name" value="CATALASE"/>
</dbReference>
<dbReference type="PANTHER" id="PTHR11465:SF62">
    <property type="entry name" value="CATALASE T"/>
    <property type="match status" value="1"/>
</dbReference>
<dbReference type="OrthoDB" id="255727at2"/>
<dbReference type="InterPro" id="IPR011614">
    <property type="entry name" value="Catalase_core"/>
</dbReference>
<organism evidence="2 3">
    <name type="scientific">Mycobacterium shigaense</name>
    <dbReference type="NCBI Taxonomy" id="722731"/>
    <lineage>
        <taxon>Bacteria</taxon>
        <taxon>Bacillati</taxon>
        <taxon>Actinomycetota</taxon>
        <taxon>Actinomycetes</taxon>
        <taxon>Mycobacteriales</taxon>
        <taxon>Mycobacteriaceae</taxon>
        <taxon>Mycobacterium</taxon>
        <taxon>Mycobacterium simiae complex</taxon>
    </lineage>
</organism>
<dbReference type="GO" id="GO:0004096">
    <property type="term" value="F:catalase activity"/>
    <property type="evidence" value="ECO:0007669"/>
    <property type="project" value="InterPro"/>
</dbReference>
<keyword evidence="1" id="KW-0349">Heme</keyword>
<dbReference type="Pfam" id="PF00199">
    <property type="entry name" value="Catalase"/>
    <property type="match status" value="1"/>
</dbReference>
<protein>
    <recommendedName>
        <fullName evidence="1">Catalase-related peroxidase</fullName>
        <ecNumber evidence="1">1.11.1.-</ecNumber>
    </recommendedName>
</protein>
<keyword evidence="1" id="KW-0560">Oxidoreductase</keyword>
<dbReference type="GO" id="GO:0005737">
    <property type="term" value="C:cytoplasm"/>
    <property type="evidence" value="ECO:0007669"/>
    <property type="project" value="TreeGrafter"/>
</dbReference>
<dbReference type="GO" id="GO:0020037">
    <property type="term" value="F:heme binding"/>
    <property type="evidence" value="ECO:0007669"/>
    <property type="project" value="InterPro"/>
</dbReference>
<comment type="similarity">
    <text evidence="1">Belongs to the catalase family.</text>
</comment>
<dbReference type="PIRSF" id="PIRSF000296">
    <property type="entry name" value="SrpA"/>
    <property type="match status" value="1"/>
</dbReference>
<sequence length="312" mass="33908">MPLPTDEKLLQLSDDVLAAFAKIFGEHPGIRPAHGKGILLSGTFTPTAAAAELSVAQHFQQASTPVLVRFSDSTGLPTIPDTDPNSLPKGIGVRFVLAEHVHTDVIGHSADAFPARDGEEFLEFLEALASSDPANPAGSPLEAFLGTHPAALNFVQPKPFPASFARESYFGLNALKFTDAAGRSRFGRYRIVPEAGNEYLDDEAVRSKDDNYLFTEIVERIAARPTRLTLTLQLAEDGDEVNDITVRWPADREVVELGTIELATPVADDAAQQKQIIFDPIPRLAGIEPSDDPLLEFRAALYLISGRRRRTA</sequence>
<dbReference type="Gene3D" id="1.20.1280.120">
    <property type="match status" value="1"/>
</dbReference>
<keyword evidence="1 2" id="KW-0575">Peroxidase</keyword>
<keyword evidence="1" id="KW-0408">Iron</keyword>
<dbReference type="PROSITE" id="PS51402">
    <property type="entry name" value="CATALASE_3"/>
    <property type="match status" value="1"/>
</dbReference>
<dbReference type="GO" id="GO:0046872">
    <property type="term" value="F:metal ion binding"/>
    <property type="evidence" value="ECO:0007669"/>
    <property type="project" value="UniProtKB-KW"/>
</dbReference>
<dbReference type="Proteomes" id="UP000217736">
    <property type="component" value="Chromosome"/>
</dbReference>